<reference evidence="4" key="3">
    <citation type="submission" date="2025-09" db="UniProtKB">
        <authorList>
            <consortium name="Ensembl"/>
        </authorList>
    </citation>
    <scope>IDENTIFICATION</scope>
</reference>
<dbReference type="Proteomes" id="UP000007875">
    <property type="component" value="Unassembled WGS sequence"/>
</dbReference>
<evidence type="ECO:0000313" key="5">
    <source>
        <dbReference type="Proteomes" id="UP000007875"/>
    </source>
</evidence>
<protein>
    <submittedName>
        <fullName evidence="4">Uncharacterized protein</fullName>
    </submittedName>
</protein>
<accession>H2YJY0</accession>
<dbReference type="Pfam" id="PF00400">
    <property type="entry name" value="WD40"/>
    <property type="match status" value="5"/>
</dbReference>
<dbReference type="InterPro" id="IPR001680">
    <property type="entry name" value="WD40_rpt"/>
</dbReference>
<feature type="repeat" description="WD" evidence="3">
    <location>
        <begin position="1"/>
        <end position="39"/>
    </location>
</feature>
<dbReference type="CDD" id="cd00200">
    <property type="entry name" value="WD40"/>
    <property type="match status" value="1"/>
</dbReference>
<keyword evidence="2" id="KW-0677">Repeat</keyword>
<dbReference type="PANTHER" id="PTHR19920">
    <property type="entry name" value="WD40 PROTEIN CIAO1"/>
    <property type="match status" value="1"/>
</dbReference>
<dbReference type="Gene3D" id="2.130.10.10">
    <property type="entry name" value="YVTN repeat-like/Quinoprotein amine dehydrogenase"/>
    <property type="match status" value="1"/>
</dbReference>
<dbReference type="PROSITE" id="PS50294">
    <property type="entry name" value="WD_REPEATS_REGION"/>
    <property type="match status" value="4"/>
</dbReference>
<dbReference type="GeneTree" id="ENSGT00940000158670"/>
<sequence>HQRTIRKVGWSPCGSKLASASFDATICIWDKSSGQFESAATLEGHENEVKAVAWSQSGEYIATCSRDKSVWIWSVDEEEDDFECAGVLTTHTQDVKDIAWHPFEQIVASASYDDTLNLFKADDGEWVSIASLGGHTSTVWTVSWSKDGRRLVSGSGDKTVRIWQRFDPGNVEAQTQYCTSYTNICFANRTDNLIPYGRGDNSIVIFREENSSNNSEPVFTAISSAPNAHEQDVNSVAWNPVIPGLLASCSDDGCIKLWNVDV</sequence>
<feature type="repeat" description="WD" evidence="3">
    <location>
        <begin position="132"/>
        <end position="164"/>
    </location>
</feature>
<dbReference type="HOGENOM" id="CLU_000288_57_8_1"/>
<reference evidence="4" key="2">
    <citation type="submission" date="2025-08" db="UniProtKB">
        <authorList>
            <consortium name="Ensembl"/>
        </authorList>
    </citation>
    <scope>IDENTIFICATION</scope>
</reference>
<dbReference type="Ensembl" id="ENSCSAVT00000005704.1">
    <property type="protein sequence ID" value="ENSCSAVP00000005629.1"/>
    <property type="gene ID" value="ENSCSAVG00000003355.1"/>
</dbReference>
<organism evidence="4 5">
    <name type="scientific">Ciona savignyi</name>
    <name type="common">Pacific transparent sea squirt</name>
    <dbReference type="NCBI Taxonomy" id="51511"/>
    <lineage>
        <taxon>Eukaryota</taxon>
        <taxon>Metazoa</taxon>
        <taxon>Chordata</taxon>
        <taxon>Tunicata</taxon>
        <taxon>Ascidiacea</taxon>
        <taxon>Phlebobranchia</taxon>
        <taxon>Cionidae</taxon>
        <taxon>Ciona</taxon>
    </lineage>
</organism>
<dbReference type="PANTHER" id="PTHR19920:SF0">
    <property type="entry name" value="CYTOSOLIC IRON-SULFUR PROTEIN ASSEMBLY PROTEIN CIAO1-RELATED"/>
    <property type="match status" value="1"/>
</dbReference>
<feature type="repeat" description="WD" evidence="3">
    <location>
        <begin position="42"/>
        <end position="83"/>
    </location>
</feature>
<dbReference type="GO" id="GO:0097361">
    <property type="term" value="C:cytosolic [4Fe-4S] assembly targeting complex"/>
    <property type="evidence" value="ECO:0007669"/>
    <property type="project" value="TreeGrafter"/>
</dbReference>
<evidence type="ECO:0000256" key="2">
    <source>
        <dbReference type="ARBA" id="ARBA00022737"/>
    </source>
</evidence>
<dbReference type="SMART" id="SM00320">
    <property type="entry name" value="WD40"/>
    <property type="match status" value="5"/>
</dbReference>
<dbReference type="InterPro" id="IPR019775">
    <property type="entry name" value="WD40_repeat_CS"/>
</dbReference>
<evidence type="ECO:0000313" key="4">
    <source>
        <dbReference type="Ensembl" id="ENSCSAVP00000005629.1"/>
    </source>
</evidence>
<dbReference type="InterPro" id="IPR015943">
    <property type="entry name" value="WD40/YVTN_repeat-like_dom_sf"/>
</dbReference>
<dbReference type="PROSITE" id="PS00678">
    <property type="entry name" value="WD_REPEATS_1"/>
    <property type="match status" value="1"/>
</dbReference>
<dbReference type="SUPFAM" id="SSF50978">
    <property type="entry name" value="WD40 repeat-like"/>
    <property type="match status" value="1"/>
</dbReference>
<dbReference type="PROSITE" id="PS50082">
    <property type="entry name" value="WD_REPEATS_2"/>
    <property type="match status" value="5"/>
</dbReference>
<dbReference type="AlphaFoldDB" id="H2YJY0"/>
<evidence type="ECO:0000256" key="1">
    <source>
        <dbReference type="ARBA" id="ARBA00022574"/>
    </source>
</evidence>
<feature type="repeat" description="WD" evidence="3">
    <location>
        <begin position="88"/>
        <end position="129"/>
    </location>
</feature>
<feature type="repeat" description="WD" evidence="3">
    <location>
        <begin position="226"/>
        <end position="262"/>
    </location>
</feature>
<dbReference type="InterPro" id="IPR020472">
    <property type="entry name" value="WD40_PAC1"/>
</dbReference>
<keyword evidence="5" id="KW-1185">Reference proteome</keyword>
<evidence type="ECO:0000256" key="3">
    <source>
        <dbReference type="PROSITE-ProRule" id="PRU00221"/>
    </source>
</evidence>
<reference evidence="5" key="1">
    <citation type="submission" date="2003-08" db="EMBL/GenBank/DDBJ databases">
        <authorList>
            <person name="Birren B."/>
            <person name="Nusbaum C."/>
            <person name="Abebe A."/>
            <person name="Abouelleil A."/>
            <person name="Adekoya E."/>
            <person name="Ait-zahra M."/>
            <person name="Allen N."/>
            <person name="Allen T."/>
            <person name="An P."/>
            <person name="Anderson M."/>
            <person name="Anderson S."/>
            <person name="Arachchi H."/>
            <person name="Armbruster J."/>
            <person name="Bachantsang P."/>
            <person name="Baldwin J."/>
            <person name="Barry A."/>
            <person name="Bayul T."/>
            <person name="Blitshsteyn B."/>
            <person name="Bloom T."/>
            <person name="Blye J."/>
            <person name="Boguslavskiy L."/>
            <person name="Borowsky M."/>
            <person name="Boukhgalter B."/>
            <person name="Brunache A."/>
            <person name="Butler J."/>
            <person name="Calixte N."/>
            <person name="Calvo S."/>
            <person name="Camarata J."/>
            <person name="Campo K."/>
            <person name="Chang J."/>
            <person name="Cheshatsang Y."/>
            <person name="Citroen M."/>
            <person name="Collymore A."/>
            <person name="Considine T."/>
            <person name="Cook A."/>
            <person name="Cooke P."/>
            <person name="Corum B."/>
            <person name="Cuomo C."/>
            <person name="David R."/>
            <person name="Dawoe T."/>
            <person name="Degray S."/>
            <person name="Dodge S."/>
            <person name="Dooley K."/>
            <person name="Dorje P."/>
            <person name="Dorjee K."/>
            <person name="Dorris L."/>
            <person name="Duffey N."/>
            <person name="Dupes A."/>
            <person name="Elkins T."/>
            <person name="Engels R."/>
            <person name="Erickson J."/>
            <person name="Farina A."/>
            <person name="Faro S."/>
            <person name="Ferreira P."/>
            <person name="Fischer H."/>
            <person name="Fitzgerald M."/>
            <person name="Foley K."/>
            <person name="Gage D."/>
            <person name="Galagan J."/>
            <person name="Gearin G."/>
            <person name="Gnerre S."/>
            <person name="Gnirke A."/>
            <person name="Goyette A."/>
            <person name="Graham J."/>
            <person name="Grandbois E."/>
            <person name="Gyaltsen K."/>
            <person name="Hafez N."/>
            <person name="Hagopian D."/>
            <person name="Hagos B."/>
            <person name="Hall J."/>
            <person name="Hatcher B."/>
            <person name="Heller A."/>
            <person name="Higgins H."/>
            <person name="Honan T."/>
            <person name="Horn A."/>
            <person name="Houde N."/>
            <person name="Hughes L."/>
            <person name="Hulme W."/>
            <person name="Husby E."/>
            <person name="Iliev I."/>
            <person name="Jaffe D."/>
            <person name="Jones C."/>
            <person name="Kamal M."/>
            <person name="Kamat A."/>
            <person name="Kamvysselis M."/>
            <person name="Karlsson E."/>
            <person name="Kells C."/>
            <person name="Kieu A."/>
            <person name="Kisner P."/>
            <person name="Kodira C."/>
            <person name="Kulbokas E."/>
            <person name="Labutti K."/>
            <person name="Lama D."/>
            <person name="Landers T."/>
            <person name="Leger J."/>
            <person name="Levine S."/>
            <person name="Lewis D."/>
            <person name="Lewis T."/>
            <person name="Lindblad-toh K."/>
            <person name="Liu X."/>
            <person name="Lokyitsang T."/>
            <person name="Lokyitsang Y."/>
            <person name="Lucien O."/>
            <person name="Lui A."/>
            <person name="Ma L.J."/>
            <person name="Mabbitt R."/>
            <person name="Macdonald J."/>
            <person name="Maclean C."/>
            <person name="Major J."/>
            <person name="Manning J."/>
            <person name="Marabella R."/>
            <person name="Maru K."/>
            <person name="Matthews C."/>
            <person name="Mauceli E."/>
            <person name="Mccarthy M."/>
            <person name="Mcdonough S."/>
            <person name="Mcghee T."/>
            <person name="Meldrim J."/>
            <person name="Meneus L."/>
            <person name="Mesirov J."/>
            <person name="Mihalev A."/>
            <person name="Mihova T."/>
            <person name="Mikkelsen T."/>
            <person name="Mlenga V."/>
            <person name="Moru K."/>
            <person name="Mozes J."/>
            <person name="Mulrain L."/>
            <person name="Munson G."/>
            <person name="Naylor J."/>
            <person name="Newes C."/>
            <person name="Nguyen C."/>
            <person name="Nguyen N."/>
            <person name="Nguyen T."/>
            <person name="Nicol R."/>
            <person name="Nielsen C."/>
            <person name="Nizzari M."/>
            <person name="Norbu C."/>
            <person name="Norbu N."/>
            <person name="O'donnell P."/>
            <person name="Okoawo O."/>
            <person name="O'leary S."/>
            <person name="Omotosho B."/>
            <person name="O'neill K."/>
            <person name="Osman S."/>
            <person name="Parker S."/>
            <person name="Perrin D."/>
            <person name="Phunkhang P."/>
            <person name="Piqani B."/>
            <person name="Purcell S."/>
            <person name="Rachupka T."/>
            <person name="Ramasamy U."/>
            <person name="Rameau R."/>
            <person name="Ray V."/>
            <person name="Raymond C."/>
            <person name="Retta R."/>
            <person name="Richardson S."/>
            <person name="Rise C."/>
            <person name="Rodriguez J."/>
            <person name="Rogers J."/>
            <person name="Rogov P."/>
            <person name="Rutman M."/>
            <person name="Schupbach R."/>
            <person name="Seaman C."/>
            <person name="Settipalli S."/>
            <person name="Sharpe T."/>
            <person name="Sheridan J."/>
            <person name="Sherpa N."/>
            <person name="Shi J."/>
            <person name="Smirnov S."/>
            <person name="Smith C."/>
            <person name="Sougnez C."/>
            <person name="Spencer B."/>
            <person name="Stalker J."/>
            <person name="Stange-thomann N."/>
            <person name="Stavropoulos S."/>
            <person name="Stetson K."/>
            <person name="Stone C."/>
            <person name="Stone S."/>
            <person name="Stubbs M."/>
            <person name="Talamas J."/>
            <person name="Tchuinga P."/>
            <person name="Tenzing P."/>
            <person name="Tesfaye S."/>
            <person name="Theodore J."/>
            <person name="Thoulutsang Y."/>
            <person name="Topham K."/>
            <person name="Towey S."/>
            <person name="Tsamla T."/>
            <person name="Tsomo N."/>
            <person name="Vallee D."/>
            <person name="Vassiliev H."/>
            <person name="Venkataraman V."/>
            <person name="Vinson J."/>
            <person name="Vo A."/>
            <person name="Wade C."/>
            <person name="Wang S."/>
            <person name="Wangchuk T."/>
            <person name="Wangdi T."/>
            <person name="Whittaker C."/>
            <person name="Wilkinson J."/>
            <person name="Wu Y."/>
            <person name="Wyman D."/>
            <person name="Yadav S."/>
            <person name="Yang S."/>
            <person name="Yang X."/>
            <person name="Yeager S."/>
            <person name="Yee E."/>
            <person name="Young G."/>
            <person name="Zainoun J."/>
            <person name="Zembeck L."/>
            <person name="Zimmer A."/>
            <person name="Zody M."/>
            <person name="Lander E."/>
        </authorList>
    </citation>
    <scope>NUCLEOTIDE SEQUENCE [LARGE SCALE GENOMIC DNA]</scope>
</reference>
<dbReference type="GO" id="GO:0016226">
    <property type="term" value="P:iron-sulfur cluster assembly"/>
    <property type="evidence" value="ECO:0007669"/>
    <property type="project" value="TreeGrafter"/>
</dbReference>
<keyword evidence="1 3" id="KW-0853">WD repeat</keyword>
<name>H2YJY0_CIOSA</name>
<dbReference type="InterPro" id="IPR036322">
    <property type="entry name" value="WD40_repeat_dom_sf"/>
</dbReference>
<proteinExistence type="predicted"/>
<dbReference type="PRINTS" id="PR00320">
    <property type="entry name" value="GPROTEINBRPT"/>
</dbReference>